<evidence type="ECO:0000313" key="2">
    <source>
        <dbReference type="Proteomes" id="UP001597548"/>
    </source>
</evidence>
<proteinExistence type="predicted"/>
<dbReference type="Gene3D" id="3.30.530.20">
    <property type="match status" value="1"/>
</dbReference>
<dbReference type="Proteomes" id="UP001597548">
    <property type="component" value="Unassembled WGS sequence"/>
</dbReference>
<organism evidence="1 2">
    <name type="scientific">Psychroserpens luteus</name>
    <dbReference type="NCBI Taxonomy" id="1434066"/>
    <lineage>
        <taxon>Bacteria</taxon>
        <taxon>Pseudomonadati</taxon>
        <taxon>Bacteroidota</taxon>
        <taxon>Flavobacteriia</taxon>
        <taxon>Flavobacteriales</taxon>
        <taxon>Flavobacteriaceae</taxon>
        <taxon>Psychroserpens</taxon>
    </lineage>
</organism>
<reference evidence="2" key="1">
    <citation type="journal article" date="2019" name="Int. J. Syst. Evol. Microbiol.">
        <title>The Global Catalogue of Microorganisms (GCM) 10K type strain sequencing project: providing services to taxonomists for standard genome sequencing and annotation.</title>
        <authorList>
            <consortium name="The Broad Institute Genomics Platform"/>
            <consortium name="The Broad Institute Genome Sequencing Center for Infectious Disease"/>
            <person name="Wu L."/>
            <person name="Ma J."/>
        </authorList>
    </citation>
    <scope>NUCLEOTIDE SEQUENCE [LARGE SCALE GENOMIC DNA]</scope>
    <source>
        <strain evidence="2">KCTC 32514</strain>
    </source>
</reference>
<accession>A0ABW5ZZD8</accession>
<dbReference type="RefSeq" id="WP_194509649.1">
    <property type="nucleotide sequence ID" value="NZ_JADILU010000009.1"/>
</dbReference>
<dbReference type="EMBL" id="JBHUOS010000015">
    <property type="protein sequence ID" value="MFD2917560.1"/>
    <property type="molecule type" value="Genomic_DNA"/>
</dbReference>
<name>A0ABW5ZZD8_9FLAO</name>
<dbReference type="CDD" id="cd07812">
    <property type="entry name" value="SRPBCC"/>
    <property type="match status" value="1"/>
</dbReference>
<gene>
    <name evidence="1" type="ORF">ACFS29_18050</name>
</gene>
<dbReference type="SUPFAM" id="SSF55961">
    <property type="entry name" value="Bet v1-like"/>
    <property type="match status" value="1"/>
</dbReference>
<sequence length="151" mass="17889">MKYTTEIKVNVPLDEFIKKMDNVDNMKHWQRGLVSAEHISGDLGQLGAKMKLNYKFGKRKMQIIETITKRNFPNEFHANYTTKSMHNVQQNYFEKTSEGFTKWTSKSEYVPLNFSMRLMLFFMPRTFKKQSQKYMQDFKNFAENGISVTNA</sequence>
<evidence type="ECO:0000313" key="1">
    <source>
        <dbReference type="EMBL" id="MFD2917560.1"/>
    </source>
</evidence>
<comment type="caution">
    <text evidence="1">The sequence shown here is derived from an EMBL/GenBank/DDBJ whole genome shotgun (WGS) entry which is preliminary data.</text>
</comment>
<keyword evidence="2" id="KW-1185">Reference proteome</keyword>
<protein>
    <submittedName>
        <fullName evidence="1">SRPBCC family protein</fullName>
    </submittedName>
</protein>
<dbReference type="InterPro" id="IPR023393">
    <property type="entry name" value="START-like_dom_sf"/>
</dbReference>